<dbReference type="Proteomes" id="UP001177140">
    <property type="component" value="Unassembled WGS sequence"/>
</dbReference>
<feature type="compositionally biased region" description="Basic and acidic residues" evidence="2">
    <location>
        <begin position="278"/>
        <end position="287"/>
    </location>
</feature>
<dbReference type="GO" id="GO:0030688">
    <property type="term" value="C:preribosome, small subunit precursor"/>
    <property type="evidence" value="ECO:0007669"/>
    <property type="project" value="TreeGrafter"/>
</dbReference>
<dbReference type="InterPro" id="IPR039761">
    <property type="entry name" value="Bms1/Tsr1"/>
</dbReference>
<dbReference type="Pfam" id="PF08142">
    <property type="entry name" value="AARP2CN"/>
    <property type="match status" value="1"/>
</dbReference>
<dbReference type="SMART" id="SM00785">
    <property type="entry name" value="AARP2CN"/>
    <property type="match status" value="1"/>
</dbReference>
<evidence type="ECO:0008006" key="7">
    <source>
        <dbReference type="Google" id="ProtNLM"/>
    </source>
</evidence>
<dbReference type="PANTHER" id="PTHR12858:SF1">
    <property type="entry name" value="PRE-RRNA-PROCESSING PROTEIN TSR1 HOMOLOG"/>
    <property type="match status" value="1"/>
</dbReference>
<feature type="region of interest" description="Disordered" evidence="2">
    <location>
        <begin position="230"/>
        <end position="311"/>
    </location>
</feature>
<evidence type="ECO:0000259" key="3">
    <source>
        <dbReference type="SMART" id="SM00785"/>
    </source>
</evidence>
<reference evidence="5" key="1">
    <citation type="submission" date="2022-03" db="EMBL/GenBank/DDBJ databases">
        <title>A functionally conserved STORR gene fusion in Papaver species that diverged 16.8 million years ago.</title>
        <authorList>
            <person name="Catania T."/>
        </authorList>
    </citation>
    <scope>NUCLEOTIDE SEQUENCE</scope>
    <source>
        <strain evidence="5">S-191538</strain>
    </source>
</reference>
<evidence type="ECO:0000259" key="4">
    <source>
        <dbReference type="SMART" id="SM01362"/>
    </source>
</evidence>
<sequence>MAKVADLFAFVTDASPCSSNSHIDQFGTQCLSVFRSLGLPSSVVLIRNLSCDPHKRNDMKKMCMSSLASEFTEDSKFYPADTKEELHKFMSVFKEQRPSVPHWRGQRPYLMADEVDLVVDDQNPGTCTLYLSGYLRARSLSVNQLVHVSGVGDFQLCKVDVLKDPFPLIEKKGHNMMDSDELPNVKVLHSLVPDPMKQEPLLVENVPDPLGGEQTFPTQEDMDLAKEFNRQKRQNKKAVPRGTSEYQAAWFEGDEDSDLENGDDDMLLDEGDNLQDGNHSDGDEDKSSLAFGDSDEETQADTMMTDGEQLSKEQIEAEIRKIKEAHAEDEEYPDEVDTPTDVFAHKRFEKYRGLKSIRTSGWDPKESLPPDYARLFEFENFARTQKAVLAKAQDVEQSSNEESIPAGSYVRLHVKEVLSDAASKLREVSKRFPVLACGLLQHESKMSVLHFSVKKQDTYDAPIKSKGTLIFHVGFRQFVARPIFSSDAIRSGNHKMERFLHPGRFSMASVYAPVSFPPLPLIVFKQGDVEPAVAAVGTLRSIDPDRIILKRIILTGYPLRVQKLKATVRYMFHHPKDITWFKPVELWTKNGRRGRVKEAVGTHGSMKCVFNGVVQQHDTVCMNLYKRVYPKWPENLYRIPDA</sequence>
<accession>A0AA41V8J7</accession>
<dbReference type="GO" id="GO:0000479">
    <property type="term" value="P:endonucleolytic cleavage of tricistronic rRNA transcript (SSU-rRNA, 5.8S rRNA, LSU-rRNA)"/>
    <property type="evidence" value="ECO:0007669"/>
    <property type="project" value="TreeGrafter"/>
</dbReference>
<evidence type="ECO:0000313" key="6">
    <source>
        <dbReference type="Proteomes" id="UP001177140"/>
    </source>
</evidence>
<feature type="compositionally biased region" description="Acidic residues" evidence="2">
    <location>
        <begin position="252"/>
        <end position="273"/>
    </location>
</feature>
<dbReference type="GO" id="GO:0005525">
    <property type="term" value="F:GTP binding"/>
    <property type="evidence" value="ECO:0007669"/>
    <property type="project" value="TreeGrafter"/>
</dbReference>
<dbReference type="InterPro" id="IPR012948">
    <property type="entry name" value="AARP2CN"/>
</dbReference>
<dbReference type="GO" id="GO:0000462">
    <property type="term" value="P:maturation of SSU-rRNA from tricistronic rRNA transcript (SSU-rRNA, 5.8S rRNA, LSU-rRNA)"/>
    <property type="evidence" value="ECO:0007669"/>
    <property type="project" value="TreeGrafter"/>
</dbReference>
<dbReference type="GO" id="GO:0034511">
    <property type="term" value="F:U3 snoRNA binding"/>
    <property type="evidence" value="ECO:0007669"/>
    <property type="project" value="TreeGrafter"/>
</dbReference>
<dbReference type="GO" id="GO:0005634">
    <property type="term" value="C:nucleus"/>
    <property type="evidence" value="ECO:0007669"/>
    <property type="project" value="InterPro"/>
</dbReference>
<gene>
    <name evidence="5" type="ORF">MKW94_019862</name>
</gene>
<dbReference type="InterPro" id="IPR007034">
    <property type="entry name" value="BMS1_TSR1_C"/>
</dbReference>
<organism evidence="5 6">
    <name type="scientific">Papaver nudicaule</name>
    <name type="common">Iceland poppy</name>
    <dbReference type="NCBI Taxonomy" id="74823"/>
    <lineage>
        <taxon>Eukaryota</taxon>
        <taxon>Viridiplantae</taxon>
        <taxon>Streptophyta</taxon>
        <taxon>Embryophyta</taxon>
        <taxon>Tracheophyta</taxon>
        <taxon>Spermatophyta</taxon>
        <taxon>Magnoliopsida</taxon>
        <taxon>Ranunculales</taxon>
        <taxon>Papaveraceae</taxon>
        <taxon>Papaveroideae</taxon>
        <taxon>Papaver</taxon>
    </lineage>
</organism>
<comment type="similarity">
    <text evidence="1">Belongs to the TRAFAC class translation factor GTPase superfamily. Bms1-like GTPase family. TSR1 subfamily.</text>
</comment>
<dbReference type="SMART" id="SM01362">
    <property type="entry name" value="DUF663"/>
    <property type="match status" value="1"/>
</dbReference>
<feature type="domain" description="AARP2CN" evidence="3">
    <location>
        <begin position="85"/>
        <end position="166"/>
    </location>
</feature>
<evidence type="ECO:0000256" key="1">
    <source>
        <dbReference type="ARBA" id="ARBA00038288"/>
    </source>
</evidence>
<evidence type="ECO:0000313" key="5">
    <source>
        <dbReference type="EMBL" id="MCL7034744.1"/>
    </source>
</evidence>
<name>A0AA41V8J7_PAPNU</name>
<evidence type="ECO:0000256" key="2">
    <source>
        <dbReference type="SAM" id="MobiDB-lite"/>
    </source>
</evidence>
<dbReference type="PANTHER" id="PTHR12858">
    <property type="entry name" value="RIBOSOME BIOGENESIS PROTEIN"/>
    <property type="match status" value="1"/>
</dbReference>
<dbReference type="AlphaFoldDB" id="A0AA41V8J7"/>
<dbReference type="EMBL" id="JAJJMA010149327">
    <property type="protein sequence ID" value="MCL7034744.1"/>
    <property type="molecule type" value="Genomic_DNA"/>
</dbReference>
<dbReference type="GO" id="GO:0003924">
    <property type="term" value="F:GTPase activity"/>
    <property type="evidence" value="ECO:0007669"/>
    <property type="project" value="TreeGrafter"/>
</dbReference>
<feature type="domain" description="Ribosome biogenesis protein BMS1/TSR1 C-terminal" evidence="4">
    <location>
        <begin position="335"/>
        <end position="628"/>
    </location>
</feature>
<dbReference type="Pfam" id="PF04950">
    <property type="entry name" value="RIBIOP_C"/>
    <property type="match status" value="1"/>
</dbReference>
<comment type="caution">
    <text evidence="5">The sequence shown here is derived from an EMBL/GenBank/DDBJ whole genome shotgun (WGS) entry which is preliminary data.</text>
</comment>
<keyword evidence="6" id="KW-1185">Reference proteome</keyword>
<proteinExistence type="inferred from homology"/>
<protein>
    <recommendedName>
        <fullName evidence="7">Pre-rRNA-processing protein TSR1 homolog</fullName>
    </recommendedName>
</protein>